<dbReference type="InterPro" id="IPR015168">
    <property type="entry name" value="SsuA/THI5"/>
</dbReference>
<reference evidence="3" key="1">
    <citation type="submission" date="2018-08" db="EMBL/GenBank/DDBJ databases">
        <title>Murine metabolic-syndrome-specific gut microbial biobank.</title>
        <authorList>
            <person name="Liu C."/>
        </authorList>
    </citation>
    <scope>NUCLEOTIDE SEQUENCE [LARGE SCALE GENOMIC DNA]</scope>
    <source>
        <strain evidence="3">Z82</strain>
    </source>
</reference>
<dbReference type="EMBL" id="QWKH01000046">
    <property type="protein sequence ID" value="NBI34790.1"/>
    <property type="molecule type" value="Genomic_DNA"/>
</dbReference>
<dbReference type="Gene3D" id="3.40.190.10">
    <property type="entry name" value="Periplasmic binding protein-like II"/>
    <property type="match status" value="2"/>
</dbReference>
<dbReference type="AlphaFoldDB" id="A0A7C9NZN0"/>
<comment type="caution">
    <text evidence="3">The sequence shown here is derived from an EMBL/GenBank/DDBJ whole genome shotgun (WGS) entry which is preliminary data.</text>
</comment>
<dbReference type="Pfam" id="PF09084">
    <property type="entry name" value="NMT1"/>
    <property type="match status" value="1"/>
</dbReference>
<sequence length="351" mass="37179">MKQFAPETHRSKAGRIRVALAAALAGCLLLSAMLTGCSSNAAESSSGESTPITFVLDWTPNTNHTGLYVALAKGYFAEAGLDVTVVQPPDNGAEALVASGKAQFGISFQDTMAPALTSETALPITAVAAVVQHNTSGIVSRAGEGMDRPRGLEGHTYATWDLPVEKATIAQVMEADGGDFGKVTLVPSTVTDEVSALSSKSVDAIWIFEGWAGKACEVAGLDTDYFAFADIDPVFDYYTPVVIANDRFLADHPQEARAFLAALARGYEDAIADPDAAAALLIEQVPELAGSEELIVESQRYLSGQYQADAASWGVIDPARWQAFYQWLVDNSLVEGTLDPASGFSNDYLPN</sequence>
<dbReference type="PANTHER" id="PTHR31528:SF3">
    <property type="entry name" value="THIAMINE BIOSYNTHESIS PROTEIN HI_0357-RELATED"/>
    <property type="match status" value="1"/>
</dbReference>
<feature type="domain" description="SsuA/THI5-like" evidence="2">
    <location>
        <begin position="61"/>
        <end position="277"/>
    </location>
</feature>
<evidence type="ECO:0000313" key="3">
    <source>
        <dbReference type="EMBL" id="NBI34790.1"/>
    </source>
</evidence>
<dbReference type="InterPro" id="IPR027939">
    <property type="entry name" value="NMT1/THI5"/>
</dbReference>
<name>A0A7C9NZN0_9BACT</name>
<proteinExistence type="predicted"/>
<evidence type="ECO:0000259" key="2">
    <source>
        <dbReference type="Pfam" id="PF09084"/>
    </source>
</evidence>
<dbReference type="PANTHER" id="PTHR31528">
    <property type="entry name" value="4-AMINO-5-HYDROXYMETHYL-2-METHYLPYRIMIDINE PHOSPHATE SYNTHASE THI11-RELATED"/>
    <property type="match status" value="1"/>
</dbReference>
<organism evidence="3">
    <name type="scientific">Muribaculaceae bacterium Z82</name>
    <dbReference type="NCBI Taxonomy" id="2304548"/>
    <lineage>
        <taxon>Bacteria</taxon>
        <taxon>Pseudomonadati</taxon>
        <taxon>Bacteroidota</taxon>
        <taxon>Bacteroidia</taxon>
        <taxon>Bacteroidales</taxon>
        <taxon>Muribaculaceae</taxon>
    </lineage>
</organism>
<keyword evidence="1" id="KW-0732">Signal</keyword>
<dbReference type="GO" id="GO:0009228">
    <property type="term" value="P:thiamine biosynthetic process"/>
    <property type="evidence" value="ECO:0007669"/>
    <property type="project" value="InterPro"/>
</dbReference>
<gene>
    <name evidence="3" type="ORF">D1639_07060</name>
</gene>
<accession>A0A7C9NZN0</accession>
<feature type="chain" id="PRO_5028987927" evidence="1">
    <location>
        <begin position="42"/>
        <end position="351"/>
    </location>
</feature>
<protein>
    <submittedName>
        <fullName evidence="3">ABC transporter substrate-binding protein</fullName>
    </submittedName>
</protein>
<evidence type="ECO:0000256" key="1">
    <source>
        <dbReference type="SAM" id="SignalP"/>
    </source>
</evidence>
<feature type="signal peptide" evidence="1">
    <location>
        <begin position="1"/>
        <end position="41"/>
    </location>
</feature>
<dbReference type="SUPFAM" id="SSF53850">
    <property type="entry name" value="Periplasmic binding protein-like II"/>
    <property type="match status" value="1"/>
</dbReference>